<evidence type="ECO:0000259" key="2">
    <source>
        <dbReference type="PROSITE" id="PS51819"/>
    </source>
</evidence>
<reference evidence="3 4" key="1">
    <citation type="submission" date="2016-06" db="EMBL/GenBank/DDBJ databases">
        <title>Complete genome sequence of a saline-alkali tolerant type strain Dietzia timorensis ID05-A0528T.</title>
        <authorList>
            <person name="Wu X."/>
        </authorList>
    </citation>
    <scope>NUCLEOTIDE SEQUENCE [LARGE SCALE GENOMIC DNA]</scope>
    <source>
        <strain evidence="3 4">ID05-A0528</strain>
    </source>
</reference>
<dbReference type="STRING" id="499555.BJL86_1237"/>
<keyword evidence="4" id="KW-1185">Reference proteome</keyword>
<dbReference type="PANTHER" id="PTHR34109">
    <property type="entry name" value="BNAUNNG04460D PROTEIN-RELATED"/>
    <property type="match status" value="1"/>
</dbReference>
<proteinExistence type="predicted"/>
<dbReference type="OrthoDB" id="9795306at2"/>
<feature type="region of interest" description="Disordered" evidence="1">
    <location>
        <begin position="1"/>
        <end position="22"/>
    </location>
</feature>
<dbReference type="Gene3D" id="3.30.720.110">
    <property type="match status" value="1"/>
</dbReference>
<dbReference type="PROSITE" id="PS51819">
    <property type="entry name" value="VOC"/>
    <property type="match status" value="1"/>
</dbReference>
<dbReference type="RefSeq" id="WP_067471872.1">
    <property type="nucleotide sequence ID" value="NZ_CP015961.1"/>
</dbReference>
<feature type="domain" description="VOC" evidence="2">
    <location>
        <begin position="22"/>
        <end position="146"/>
    </location>
</feature>
<dbReference type="EMBL" id="CP015961">
    <property type="protein sequence ID" value="ANI92022.1"/>
    <property type="molecule type" value="Genomic_DNA"/>
</dbReference>
<dbReference type="PANTHER" id="PTHR34109:SF1">
    <property type="entry name" value="VOC DOMAIN-CONTAINING PROTEIN"/>
    <property type="match status" value="1"/>
</dbReference>
<evidence type="ECO:0000313" key="3">
    <source>
        <dbReference type="EMBL" id="ANI92022.1"/>
    </source>
</evidence>
<gene>
    <name evidence="3" type="ORF">BJL86_1237</name>
</gene>
<dbReference type="InterPro" id="IPR037523">
    <property type="entry name" value="VOC_core"/>
</dbReference>
<dbReference type="InterPro" id="IPR004360">
    <property type="entry name" value="Glyas_Fos-R_dOase_dom"/>
</dbReference>
<organism evidence="3 4">
    <name type="scientific">Dietzia timorensis</name>
    <dbReference type="NCBI Taxonomy" id="499555"/>
    <lineage>
        <taxon>Bacteria</taxon>
        <taxon>Bacillati</taxon>
        <taxon>Actinomycetota</taxon>
        <taxon>Actinomycetes</taxon>
        <taxon>Mycobacteriales</taxon>
        <taxon>Dietziaceae</taxon>
        <taxon>Dietzia</taxon>
    </lineage>
</organism>
<dbReference type="SUPFAM" id="SSF54593">
    <property type="entry name" value="Glyoxalase/Bleomycin resistance protein/Dihydroxybiphenyl dioxygenase"/>
    <property type="match status" value="1"/>
</dbReference>
<dbReference type="Pfam" id="PF00903">
    <property type="entry name" value="Glyoxalase"/>
    <property type="match status" value="1"/>
</dbReference>
<sequence length="166" mass="18143">MSEHTPTRGVTGQHTDKGIPAGRTSLTPFLTVRDARGALAFYEKAFGARVADVTEMGGEVVHAELDFGNGWLQLGTVNPEYGLVSAPEGDDDCYSMGFYCEDADAVVAATVKEGATIREELMNFVSGDRFASIRDPFGVRWTIMSRIEDLSEEESTRRVAEWAAQQ</sequence>
<accession>A0A173LMR9</accession>
<dbReference type="KEGG" id="dtm:BJL86_1237"/>
<name>A0A173LMR9_9ACTN</name>
<dbReference type="Gene3D" id="3.30.720.120">
    <property type="match status" value="1"/>
</dbReference>
<evidence type="ECO:0000313" key="4">
    <source>
        <dbReference type="Proteomes" id="UP000186104"/>
    </source>
</evidence>
<evidence type="ECO:0000256" key="1">
    <source>
        <dbReference type="SAM" id="MobiDB-lite"/>
    </source>
</evidence>
<dbReference type="AlphaFoldDB" id="A0A173LMR9"/>
<dbReference type="InterPro" id="IPR029068">
    <property type="entry name" value="Glyas_Bleomycin-R_OHBP_Dase"/>
</dbReference>
<protein>
    <recommendedName>
        <fullName evidence="2">VOC domain-containing protein</fullName>
    </recommendedName>
</protein>
<dbReference type="Proteomes" id="UP000186104">
    <property type="component" value="Chromosome"/>
</dbReference>